<dbReference type="EMBL" id="LJIG01022667">
    <property type="protein sequence ID" value="KRT79356.1"/>
    <property type="molecule type" value="Genomic_DNA"/>
</dbReference>
<dbReference type="InterPro" id="IPR038901">
    <property type="entry name" value="HEXDC-like"/>
</dbReference>
<keyword evidence="4 7" id="KW-0378">Hydrolase</keyword>
<dbReference type="PANTHER" id="PTHR21040">
    <property type="entry name" value="BCDNA.GH04120"/>
    <property type="match status" value="1"/>
</dbReference>
<dbReference type="AlphaFoldDB" id="A0A0T6AW31"/>
<dbReference type="InterPro" id="IPR015883">
    <property type="entry name" value="Glyco_hydro_20_cat"/>
</dbReference>
<dbReference type="SUPFAM" id="SSF51445">
    <property type="entry name" value="(Trans)glycosidases"/>
    <property type="match status" value="1"/>
</dbReference>
<keyword evidence="5" id="KW-0472">Membrane</keyword>
<evidence type="ECO:0000256" key="5">
    <source>
        <dbReference type="SAM" id="Phobius"/>
    </source>
</evidence>
<comment type="caution">
    <text evidence="7">The sequence shown here is derived from an EMBL/GenBank/DDBJ whole genome shotgun (WGS) entry which is preliminary data.</text>
</comment>
<dbReference type="Pfam" id="PF00728">
    <property type="entry name" value="Glyco_hydro_20"/>
    <property type="match status" value="1"/>
</dbReference>
<evidence type="ECO:0000256" key="4">
    <source>
        <dbReference type="ARBA" id="ARBA00022801"/>
    </source>
</evidence>
<dbReference type="GO" id="GO:0004563">
    <property type="term" value="F:beta-N-acetylhexosaminidase activity"/>
    <property type="evidence" value="ECO:0007669"/>
    <property type="project" value="UniProtKB-EC"/>
</dbReference>
<keyword evidence="8" id="KW-1185">Reference proteome</keyword>
<evidence type="ECO:0000313" key="8">
    <source>
        <dbReference type="Proteomes" id="UP000051574"/>
    </source>
</evidence>
<dbReference type="GO" id="GO:0005975">
    <property type="term" value="P:carbohydrate metabolic process"/>
    <property type="evidence" value="ECO:0007669"/>
    <property type="project" value="InterPro"/>
</dbReference>
<evidence type="ECO:0000313" key="7">
    <source>
        <dbReference type="EMBL" id="KRT79356.1"/>
    </source>
</evidence>
<keyword evidence="5" id="KW-0812">Transmembrane</keyword>
<accession>A0A0T6AW31</accession>
<evidence type="ECO:0000256" key="2">
    <source>
        <dbReference type="ARBA" id="ARBA00006285"/>
    </source>
</evidence>
<evidence type="ECO:0000259" key="6">
    <source>
        <dbReference type="Pfam" id="PF00728"/>
    </source>
</evidence>
<keyword evidence="5" id="KW-1133">Transmembrane helix</keyword>
<proteinExistence type="inferred from homology"/>
<dbReference type="InterPro" id="IPR017853">
    <property type="entry name" value="GH"/>
</dbReference>
<reference evidence="7 8" key="1">
    <citation type="submission" date="2015-09" db="EMBL/GenBank/DDBJ databases">
        <title>Draft genome of the scarab beetle Oryctes borbonicus.</title>
        <authorList>
            <person name="Meyer J.M."/>
            <person name="Markov G.V."/>
            <person name="Baskaran P."/>
            <person name="Herrmann M."/>
            <person name="Sommer R.J."/>
            <person name="Roedelsperger C."/>
        </authorList>
    </citation>
    <scope>NUCLEOTIDE SEQUENCE [LARGE SCALE GENOMIC DNA]</scope>
    <source>
        <strain evidence="7">OB123</strain>
        <tissue evidence="7">Whole animal</tissue>
    </source>
</reference>
<evidence type="ECO:0000256" key="3">
    <source>
        <dbReference type="ARBA" id="ARBA00012663"/>
    </source>
</evidence>
<protein>
    <recommendedName>
        <fullName evidence="3">beta-N-acetylhexosaminidase</fullName>
        <ecNumber evidence="3">3.2.1.52</ecNumber>
    </recommendedName>
</protein>
<evidence type="ECO:0000256" key="1">
    <source>
        <dbReference type="ARBA" id="ARBA00001231"/>
    </source>
</evidence>
<dbReference type="Gene3D" id="3.20.20.80">
    <property type="entry name" value="Glycosidases"/>
    <property type="match status" value="1"/>
</dbReference>
<comment type="catalytic activity">
    <reaction evidence="1">
        <text>Hydrolysis of terminal non-reducing N-acetyl-D-hexosamine residues in N-acetyl-beta-D-hexosaminides.</text>
        <dbReference type="EC" id="3.2.1.52"/>
    </reaction>
</comment>
<organism evidence="7 8">
    <name type="scientific">Oryctes borbonicus</name>
    <dbReference type="NCBI Taxonomy" id="1629725"/>
    <lineage>
        <taxon>Eukaryota</taxon>
        <taxon>Metazoa</taxon>
        <taxon>Ecdysozoa</taxon>
        <taxon>Arthropoda</taxon>
        <taxon>Hexapoda</taxon>
        <taxon>Insecta</taxon>
        <taxon>Pterygota</taxon>
        <taxon>Neoptera</taxon>
        <taxon>Endopterygota</taxon>
        <taxon>Coleoptera</taxon>
        <taxon>Polyphaga</taxon>
        <taxon>Scarabaeiformia</taxon>
        <taxon>Scarabaeidae</taxon>
        <taxon>Dynastinae</taxon>
        <taxon>Oryctes</taxon>
    </lineage>
</organism>
<comment type="similarity">
    <text evidence="2">Belongs to the glycosyl hydrolase 20 family.</text>
</comment>
<feature type="domain" description="Glycoside hydrolase family 20 catalytic" evidence="6">
    <location>
        <begin position="102"/>
        <end position="248"/>
    </location>
</feature>
<dbReference type="Proteomes" id="UP000051574">
    <property type="component" value="Unassembled WGS sequence"/>
</dbReference>
<sequence>MKEQLLLLQKKALYLLPLALFVYTWYLYFSLIKAEKQNEKIEVPNLVFEAKRFVHLDLKGAPPKVSYYKHLFPFLAKLGTNGLLIEYEDMFPYSGDTLKHIPAENAYTLQEIATINSLAEENNLTVIPLVQTFGHLEFLLKLKKFKFLREVPKYPQVICPTHNMTLHILSEMLRQVIQAHPKSTMIHIGADEVYHIGECDRCKLDMYNHKLTNQQLFIRHIKRIASHIKLRYPHIKILMWDDEFRNIPIEELQNSGLNALVELVIWKYASNVLSEVGFELFNKYADIFKTLWFASAFKGATGSNKYLTSIEHHVSNHESWMEIYKRYKAKIWLPATINNYR</sequence>
<dbReference type="PANTHER" id="PTHR21040:SF13">
    <property type="entry name" value="BETA-N-ACETYLHEXOSAMINIDASE"/>
    <property type="match status" value="1"/>
</dbReference>
<name>A0A0T6AW31_9SCAR</name>
<gene>
    <name evidence="7" type="ORF">AMK59_8599</name>
</gene>
<dbReference type="CDD" id="cd06565">
    <property type="entry name" value="GH20_GcnA-like"/>
    <property type="match status" value="1"/>
</dbReference>
<dbReference type="EC" id="3.2.1.52" evidence="3"/>
<feature type="transmembrane region" description="Helical" evidence="5">
    <location>
        <begin position="12"/>
        <end position="31"/>
    </location>
</feature>
<dbReference type="OrthoDB" id="10023921at2759"/>